<dbReference type="RefSeq" id="WP_014236186.1">
    <property type="nucleotide sequence ID" value="NC_016616.1"/>
</dbReference>
<dbReference type="OrthoDB" id="1551176at2"/>
<sequence>MGLIVGDDGLPADEVGIWAKDKHKYLTRYLDISRATRRKYIGERKGGAVYFDLFCGTGRSKVRDTGEWIDGGVVAAWKTSVEGGAPFTALHISDLDEERLKACTSRLKALGAPVHPIHASAAQAADLMVKAVSGYALHFAFIDPYNLEALDFRVIQALSRLKRIDLLIHLSAMDLQRNLAINLSAEHSAFDAFAPGWRQGVCTTTTQLEVRRQVVDYWRELVANLGVWPSTEMKLITGTKNQPLYWLLMAAKHELPHKFWETAANVEGQGRLF</sequence>
<dbReference type="NCBIfam" id="TIGR04474">
    <property type="entry name" value="tcm_partner"/>
    <property type="match status" value="1"/>
</dbReference>
<evidence type="ECO:0000313" key="1">
    <source>
        <dbReference type="EMBL" id="AEV25485.1"/>
    </source>
</evidence>
<dbReference type="AlphaFoldDB" id="G8QK52"/>
<accession>G8QK52</accession>
<dbReference type="Proteomes" id="UP000005633">
    <property type="component" value="Chromosome"/>
</dbReference>
<dbReference type="EMBL" id="CP003153">
    <property type="protein sequence ID" value="AEV25485.1"/>
    <property type="molecule type" value="Genomic_DNA"/>
</dbReference>
<gene>
    <name evidence="1" type="ordered locus">Dsui_1083</name>
</gene>
<dbReference type="eggNOG" id="COG1028">
    <property type="taxonomic scope" value="Bacteria"/>
</dbReference>
<evidence type="ECO:0008006" key="3">
    <source>
        <dbReference type="Google" id="ProtNLM"/>
    </source>
</evidence>
<organism evidence="1 2">
    <name type="scientific">Azospira oryzae (strain ATCC BAA-33 / DSM 13638 / PS)</name>
    <name type="common">Dechlorosoma suillum</name>
    <dbReference type="NCBI Taxonomy" id="640081"/>
    <lineage>
        <taxon>Bacteria</taxon>
        <taxon>Pseudomonadati</taxon>
        <taxon>Pseudomonadota</taxon>
        <taxon>Betaproteobacteria</taxon>
        <taxon>Rhodocyclales</taxon>
        <taxon>Rhodocyclaceae</taxon>
        <taxon>Azospira</taxon>
    </lineage>
</organism>
<evidence type="ECO:0000313" key="2">
    <source>
        <dbReference type="Proteomes" id="UP000005633"/>
    </source>
</evidence>
<dbReference type="HOGENOM" id="CLU_088512_0_0_4"/>
<proteinExistence type="predicted"/>
<protein>
    <recommendedName>
        <fullName evidence="3">Three-Cys-motif partner protein TcmP</fullName>
    </recommendedName>
</protein>
<reference evidence="1 2" key="1">
    <citation type="journal article" date="2012" name="J. Bacteriol.">
        <title>Complete genome sequence of the anaerobic perchlorate-reducing bacterium Azospira suillum strain PS.</title>
        <authorList>
            <person name="Byrne-Bailey K.G."/>
            <person name="Coates J.D."/>
        </authorList>
    </citation>
    <scope>NUCLEOTIDE SEQUENCE [LARGE SCALE GENOMIC DNA]</scope>
    <source>
        <strain evidence="2">ATCC BAA-33 / DSM 13638 / PS</strain>
    </source>
</reference>
<dbReference type="KEGG" id="dsu:Dsui_1083"/>
<name>G8QK52_AZOOP</name>
<dbReference type="InterPro" id="IPR031009">
    <property type="entry name" value="Tcm_partner"/>
</dbReference>